<keyword evidence="2" id="KW-1185">Reference proteome</keyword>
<sequence>MCSVMGWCECNQRSNSSTAHCISYFSSPPSANLKDGAAWNFLYAATEEAARMRMIQVGNKFYRADEVPVPPKKPGPVTAPFKTTNYGPWDFDKSKPPFISAITSHPSMHSSSKFFHC</sequence>
<evidence type="ECO:0000313" key="2">
    <source>
        <dbReference type="Proteomes" id="UP001604336"/>
    </source>
</evidence>
<proteinExistence type="predicted"/>
<evidence type="ECO:0000313" key="1">
    <source>
        <dbReference type="EMBL" id="KAL2511711.1"/>
    </source>
</evidence>
<dbReference type="Proteomes" id="UP001604336">
    <property type="component" value="Unassembled WGS sequence"/>
</dbReference>
<protein>
    <submittedName>
        <fullName evidence="1">Uncharacterized protein</fullName>
    </submittedName>
</protein>
<gene>
    <name evidence="1" type="ORF">Adt_17311</name>
</gene>
<accession>A0ABD1TG46</accession>
<organism evidence="1 2">
    <name type="scientific">Abeliophyllum distichum</name>
    <dbReference type="NCBI Taxonomy" id="126358"/>
    <lineage>
        <taxon>Eukaryota</taxon>
        <taxon>Viridiplantae</taxon>
        <taxon>Streptophyta</taxon>
        <taxon>Embryophyta</taxon>
        <taxon>Tracheophyta</taxon>
        <taxon>Spermatophyta</taxon>
        <taxon>Magnoliopsida</taxon>
        <taxon>eudicotyledons</taxon>
        <taxon>Gunneridae</taxon>
        <taxon>Pentapetalae</taxon>
        <taxon>asterids</taxon>
        <taxon>lamiids</taxon>
        <taxon>Lamiales</taxon>
        <taxon>Oleaceae</taxon>
        <taxon>Forsythieae</taxon>
        <taxon>Abeliophyllum</taxon>
    </lineage>
</organism>
<name>A0ABD1TG46_9LAMI</name>
<dbReference type="EMBL" id="JBFOLK010000005">
    <property type="protein sequence ID" value="KAL2511711.1"/>
    <property type="molecule type" value="Genomic_DNA"/>
</dbReference>
<comment type="caution">
    <text evidence="1">The sequence shown here is derived from an EMBL/GenBank/DDBJ whole genome shotgun (WGS) entry which is preliminary data.</text>
</comment>
<dbReference type="AlphaFoldDB" id="A0ABD1TG46"/>
<reference evidence="2" key="1">
    <citation type="submission" date="2024-07" db="EMBL/GenBank/DDBJ databases">
        <title>Two chromosome-level genome assemblies of Korean endemic species Abeliophyllum distichum and Forsythia ovata (Oleaceae).</title>
        <authorList>
            <person name="Jang H."/>
        </authorList>
    </citation>
    <scope>NUCLEOTIDE SEQUENCE [LARGE SCALE GENOMIC DNA]</scope>
</reference>